<dbReference type="EMBL" id="LNIX01000059">
    <property type="protein sequence ID" value="OXA37346.1"/>
    <property type="molecule type" value="Genomic_DNA"/>
</dbReference>
<proteinExistence type="inferred from homology"/>
<accession>A0A226CZ83</accession>
<dbReference type="PROSITE" id="PS01031">
    <property type="entry name" value="SHSP"/>
    <property type="match status" value="2"/>
</dbReference>
<dbReference type="OrthoDB" id="1431247at2759"/>
<sequence>MWLSYPTDAYRDRYCNPVPKYTHSLLPNELGFAEVYVDDDKTRVKVDVVKFTVDEILITTVDGDLVIKGEHEDKEDEHGFLSRSFVRRFHLPGNSNEDDLRCEIDVDGILTVTVPRKNPEEAKNWKVHTIVSVGKHPHNSKGFLGKMISAALTSHEDLPTILGVQKTKDQFTIRLELPHFSPEVSVKTMDDFLLIQGEHEEKEDSHGFISRSFKRKYHLPLNTDKDQVQCTLNGDGILTVTVESINVERSDHAREYKIVKNSENCAK</sequence>
<protein>
    <submittedName>
        <fullName evidence="4">Alpha-crystallin A chain</fullName>
    </submittedName>
</protein>
<dbReference type="PANTHER" id="PTHR45640">
    <property type="entry name" value="HEAT SHOCK PROTEIN HSP-12.2-RELATED"/>
    <property type="match status" value="1"/>
</dbReference>
<dbReference type="InterPro" id="IPR002068">
    <property type="entry name" value="A-crystallin/Hsp20_dom"/>
</dbReference>
<keyword evidence="5" id="KW-1185">Reference proteome</keyword>
<comment type="similarity">
    <text evidence="1 2">Belongs to the small heat shock protein (HSP20) family.</text>
</comment>
<feature type="domain" description="SHSP" evidence="3">
    <location>
        <begin position="23"/>
        <end position="134"/>
    </location>
</feature>
<dbReference type="PRINTS" id="PR00299">
    <property type="entry name" value="ACRYSTALLIN"/>
</dbReference>
<feature type="domain" description="SHSP" evidence="3">
    <location>
        <begin position="152"/>
        <end position="261"/>
    </location>
</feature>
<evidence type="ECO:0000259" key="3">
    <source>
        <dbReference type="PROSITE" id="PS01031"/>
    </source>
</evidence>
<reference evidence="4 5" key="1">
    <citation type="submission" date="2015-12" db="EMBL/GenBank/DDBJ databases">
        <title>The genome of Folsomia candida.</title>
        <authorList>
            <person name="Faddeeva A."/>
            <person name="Derks M.F."/>
            <person name="Anvar Y."/>
            <person name="Smit S."/>
            <person name="Van Straalen N."/>
            <person name="Roelofs D."/>
        </authorList>
    </citation>
    <scope>NUCLEOTIDE SEQUENCE [LARGE SCALE GENOMIC DNA]</scope>
    <source>
        <strain evidence="4 5">VU population</strain>
        <tissue evidence="4">Whole body</tissue>
    </source>
</reference>
<name>A0A226CZ83_FOLCA</name>
<dbReference type="Proteomes" id="UP000198287">
    <property type="component" value="Unassembled WGS sequence"/>
</dbReference>
<dbReference type="Gene3D" id="2.60.40.790">
    <property type="match status" value="2"/>
</dbReference>
<dbReference type="CDD" id="cd06526">
    <property type="entry name" value="metazoan_ACD"/>
    <property type="match status" value="1"/>
</dbReference>
<dbReference type="GO" id="GO:0042026">
    <property type="term" value="P:protein refolding"/>
    <property type="evidence" value="ECO:0007669"/>
    <property type="project" value="TreeGrafter"/>
</dbReference>
<dbReference type="GO" id="GO:0051082">
    <property type="term" value="F:unfolded protein binding"/>
    <property type="evidence" value="ECO:0007669"/>
    <property type="project" value="TreeGrafter"/>
</dbReference>
<comment type="caution">
    <text evidence="4">The sequence shown here is derived from an EMBL/GenBank/DDBJ whole genome shotgun (WGS) entry which is preliminary data.</text>
</comment>
<dbReference type="GO" id="GO:0009408">
    <property type="term" value="P:response to heat"/>
    <property type="evidence" value="ECO:0007669"/>
    <property type="project" value="TreeGrafter"/>
</dbReference>
<dbReference type="PANTHER" id="PTHR45640:SF26">
    <property type="entry name" value="RE23625P"/>
    <property type="match status" value="1"/>
</dbReference>
<gene>
    <name evidence="4" type="ORF">Fcan01_27905</name>
</gene>
<dbReference type="GO" id="GO:0005634">
    <property type="term" value="C:nucleus"/>
    <property type="evidence" value="ECO:0007669"/>
    <property type="project" value="TreeGrafter"/>
</dbReference>
<evidence type="ECO:0000313" key="4">
    <source>
        <dbReference type="EMBL" id="OXA37346.1"/>
    </source>
</evidence>
<evidence type="ECO:0000256" key="2">
    <source>
        <dbReference type="RuleBase" id="RU003616"/>
    </source>
</evidence>
<evidence type="ECO:0000256" key="1">
    <source>
        <dbReference type="PROSITE-ProRule" id="PRU00285"/>
    </source>
</evidence>
<dbReference type="SUPFAM" id="SSF49764">
    <property type="entry name" value="HSP20-like chaperones"/>
    <property type="match status" value="2"/>
</dbReference>
<dbReference type="GO" id="GO:0005737">
    <property type="term" value="C:cytoplasm"/>
    <property type="evidence" value="ECO:0007669"/>
    <property type="project" value="TreeGrafter"/>
</dbReference>
<dbReference type="InterPro" id="IPR001436">
    <property type="entry name" value="Alpha-crystallin/sHSP_animal"/>
</dbReference>
<dbReference type="InterPro" id="IPR008978">
    <property type="entry name" value="HSP20-like_chaperone"/>
</dbReference>
<evidence type="ECO:0000313" key="5">
    <source>
        <dbReference type="Proteomes" id="UP000198287"/>
    </source>
</evidence>
<organism evidence="4 5">
    <name type="scientific">Folsomia candida</name>
    <name type="common">Springtail</name>
    <dbReference type="NCBI Taxonomy" id="158441"/>
    <lineage>
        <taxon>Eukaryota</taxon>
        <taxon>Metazoa</taxon>
        <taxon>Ecdysozoa</taxon>
        <taxon>Arthropoda</taxon>
        <taxon>Hexapoda</taxon>
        <taxon>Collembola</taxon>
        <taxon>Entomobryomorpha</taxon>
        <taxon>Isotomoidea</taxon>
        <taxon>Isotomidae</taxon>
        <taxon>Proisotominae</taxon>
        <taxon>Folsomia</taxon>
    </lineage>
</organism>
<dbReference type="AlphaFoldDB" id="A0A226CZ83"/>
<dbReference type="Pfam" id="PF00011">
    <property type="entry name" value="HSP20"/>
    <property type="match status" value="2"/>
</dbReference>